<protein>
    <submittedName>
        <fullName evidence="1">Uncharacterized protein</fullName>
    </submittedName>
</protein>
<proteinExistence type="predicted"/>
<organism evidence="1 2">
    <name type="scientific">Naganishia friedmannii</name>
    <dbReference type="NCBI Taxonomy" id="89922"/>
    <lineage>
        <taxon>Eukaryota</taxon>
        <taxon>Fungi</taxon>
        <taxon>Dikarya</taxon>
        <taxon>Basidiomycota</taxon>
        <taxon>Agaricomycotina</taxon>
        <taxon>Tremellomycetes</taxon>
        <taxon>Filobasidiales</taxon>
        <taxon>Filobasidiaceae</taxon>
        <taxon>Naganishia</taxon>
    </lineage>
</organism>
<dbReference type="EMBL" id="JASBWT010000002">
    <property type="protein sequence ID" value="KAJ9107418.1"/>
    <property type="molecule type" value="Genomic_DNA"/>
</dbReference>
<gene>
    <name evidence="1" type="ORF">QFC21_000869</name>
</gene>
<comment type="caution">
    <text evidence="1">The sequence shown here is derived from an EMBL/GenBank/DDBJ whole genome shotgun (WGS) entry which is preliminary data.</text>
</comment>
<reference evidence="1" key="1">
    <citation type="submission" date="2023-04" db="EMBL/GenBank/DDBJ databases">
        <title>Draft Genome sequencing of Naganishia species isolated from polar environments using Oxford Nanopore Technology.</title>
        <authorList>
            <person name="Leo P."/>
            <person name="Venkateswaran K."/>
        </authorList>
    </citation>
    <scope>NUCLEOTIDE SEQUENCE</scope>
    <source>
        <strain evidence="1">MNA-CCFEE 5423</strain>
    </source>
</reference>
<dbReference type="Proteomes" id="UP001227268">
    <property type="component" value="Unassembled WGS sequence"/>
</dbReference>
<accession>A0ACC2W7M7</accession>
<keyword evidence="2" id="KW-1185">Reference proteome</keyword>
<evidence type="ECO:0000313" key="1">
    <source>
        <dbReference type="EMBL" id="KAJ9107418.1"/>
    </source>
</evidence>
<name>A0ACC2W7M7_9TREE</name>
<evidence type="ECO:0000313" key="2">
    <source>
        <dbReference type="Proteomes" id="UP001227268"/>
    </source>
</evidence>
<sequence>MSATLDALARVECTSAHQLLNAVRYTTSPLGPTFIPAFDDYLVNARTNTFNATLLNNQLATEATADPHVTPSSLNHGDLIEIQGPSGGGKTQLVLFLVMTSILPARVRFRESDLSNTAKDFTSGADKQIRELALGGKAQSVIFVHPSTHASPVLRLSKLITSHVDHCLSSSGLQLSAASQGELARLIVKSALSRLTVFKLPIANASFAASDIVSPYAPLAATLSFLPQQVWQTDRELSLLVIDGIGDGFWQARWQREQKLKERQTRASNNPQQQQQAGIRSSQGVTMDDVVMRIDRIRRDLGCAVIVTNQAIWKPTDSQNNQAVSTAHFWAQHLPAPFPSPFESVKKQHPAYGTPLGAQHNANPYWPLTAQITLLPLHTHMRQMRPDVILYDVLRKGGEGDKREQARLSAKLRGLVRSPGQLNAEQTGEFTFAVTEEEIETTEI</sequence>